<reference evidence="2 3" key="1">
    <citation type="submission" date="2019-09" db="EMBL/GenBank/DDBJ databases">
        <title>Vancomyinc resistant enterococci isolated from farm animals in Switzerland.</title>
        <authorList>
            <person name="Stevens M.J.A."/>
            <person name="Stephan R."/>
            <person name="Morach M."/>
            <person name="Nuesch-Inderbinen M."/>
        </authorList>
    </citation>
    <scope>NUCLEOTIDE SEQUENCE [LARGE SCALE GENOMIC DNA]</scope>
    <source>
        <strain evidence="2 3">GH27</strain>
    </source>
</reference>
<dbReference type="AlphaFoldDB" id="A0A5N0YZC3"/>
<feature type="region of interest" description="Disordered" evidence="1">
    <location>
        <begin position="1"/>
        <end position="23"/>
    </location>
</feature>
<sequence length="158" mass="18587">MNDHDSLPAATVSLKDKDSLNRPSITVETHDFIRIDKSEKLEKLGIIDYAGEIAGEKDNSRDMLLQREKNPYAPSAPPEEIDMIQEAYNPYFRMPEREMDSNHHSYRHEETMNEPEPKMKEKPQLHYPQLRKIHSIQSKNLLEKVIHQVKSQKVRQKR</sequence>
<evidence type="ECO:0000313" key="2">
    <source>
        <dbReference type="EMBL" id="KAA9206389.1"/>
    </source>
</evidence>
<gene>
    <name evidence="2" type="ORF">F6X95_05520</name>
</gene>
<dbReference type="EMBL" id="VYUT01000006">
    <property type="protein sequence ID" value="KAA9206389.1"/>
    <property type="molecule type" value="Genomic_DNA"/>
</dbReference>
<dbReference type="Proteomes" id="UP000326078">
    <property type="component" value="Unassembled WGS sequence"/>
</dbReference>
<feature type="region of interest" description="Disordered" evidence="1">
    <location>
        <begin position="102"/>
        <end position="125"/>
    </location>
</feature>
<accession>A0A5N0YZC3</accession>
<feature type="compositionally biased region" description="Basic and acidic residues" evidence="1">
    <location>
        <begin position="102"/>
        <end position="124"/>
    </location>
</feature>
<protein>
    <submittedName>
        <fullName evidence="2">Uncharacterized protein</fullName>
    </submittedName>
</protein>
<organism evidence="2 3">
    <name type="scientific">Enterococcus durans</name>
    <dbReference type="NCBI Taxonomy" id="53345"/>
    <lineage>
        <taxon>Bacteria</taxon>
        <taxon>Bacillati</taxon>
        <taxon>Bacillota</taxon>
        <taxon>Bacilli</taxon>
        <taxon>Lactobacillales</taxon>
        <taxon>Enterococcaceae</taxon>
        <taxon>Enterococcus</taxon>
    </lineage>
</organism>
<name>A0A5N0YZC3_9ENTE</name>
<evidence type="ECO:0000313" key="3">
    <source>
        <dbReference type="Proteomes" id="UP000326078"/>
    </source>
</evidence>
<comment type="caution">
    <text evidence="2">The sequence shown here is derived from an EMBL/GenBank/DDBJ whole genome shotgun (WGS) entry which is preliminary data.</text>
</comment>
<dbReference type="RefSeq" id="WP_104661765.1">
    <property type="nucleotide sequence ID" value="NZ_CP042597.1"/>
</dbReference>
<evidence type="ECO:0000256" key="1">
    <source>
        <dbReference type="SAM" id="MobiDB-lite"/>
    </source>
</evidence>
<proteinExistence type="predicted"/>